<dbReference type="GO" id="GO:0006888">
    <property type="term" value="P:endoplasmic reticulum to Golgi vesicle-mediated transport"/>
    <property type="evidence" value="ECO:0007669"/>
    <property type="project" value="TreeGrafter"/>
</dbReference>
<evidence type="ECO:0000256" key="5">
    <source>
        <dbReference type="ARBA" id="ARBA00022490"/>
    </source>
</evidence>
<evidence type="ECO:0000256" key="4">
    <source>
        <dbReference type="ARBA" id="ARBA00022448"/>
    </source>
</evidence>
<gene>
    <name evidence="11" type="ORF">CYME_CMD014C</name>
</gene>
<keyword evidence="6" id="KW-0931">ER-Golgi transport</keyword>
<evidence type="ECO:0000256" key="8">
    <source>
        <dbReference type="ARBA" id="ARBA00023034"/>
    </source>
</evidence>
<name>M1V6N8_CYAM1</name>
<proteinExistence type="inferred from homology"/>
<dbReference type="GO" id="GO:0000139">
    <property type="term" value="C:Golgi membrane"/>
    <property type="evidence" value="ECO:0007669"/>
    <property type="project" value="UniProtKB-SubCell"/>
</dbReference>
<comment type="subcellular location">
    <subcellularLocation>
        <location evidence="2">Cytoplasmic vesicle</location>
        <location evidence="2">COPI-coated vesicle membrane</location>
        <topology evidence="2">Peripheral membrane protein</topology>
        <orientation evidence="2">Cytoplasmic side</orientation>
    </subcellularLocation>
    <subcellularLocation>
        <location evidence="1">Golgi apparatus membrane</location>
        <topology evidence="1">Peripheral membrane protein</topology>
        <orientation evidence="1">Cytoplasmic side</orientation>
    </subcellularLocation>
</comment>
<dbReference type="GO" id="GO:0030126">
    <property type="term" value="C:COPI vesicle coat"/>
    <property type="evidence" value="ECO:0007669"/>
    <property type="project" value="TreeGrafter"/>
</dbReference>
<evidence type="ECO:0000256" key="7">
    <source>
        <dbReference type="ARBA" id="ARBA00022927"/>
    </source>
</evidence>
<dbReference type="GO" id="GO:0006890">
    <property type="term" value="P:retrograde vesicle-mediated transport, Golgi to endoplasmic reticulum"/>
    <property type="evidence" value="ECO:0007669"/>
    <property type="project" value="InterPro"/>
</dbReference>
<dbReference type="AlphaFoldDB" id="M1V6N8"/>
<dbReference type="Gramene" id="CMD014CT">
    <property type="protein sequence ID" value="CMD014CT"/>
    <property type="gene ID" value="CMD014C"/>
</dbReference>
<dbReference type="GeneID" id="16992568"/>
<dbReference type="EMBL" id="AP006486">
    <property type="protein sequence ID" value="BAM79109.1"/>
    <property type="molecule type" value="Genomic_DNA"/>
</dbReference>
<keyword evidence="5" id="KW-0963">Cytoplasm</keyword>
<dbReference type="GO" id="GO:0015031">
    <property type="term" value="P:protein transport"/>
    <property type="evidence" value="ECO:0007669"/>
    <property type="project" value="UniProtKB-KW"/>
</dbReference>
<dbReference type="KEGG" id="cme:CYME_CMD014C"/>
<evidence type="ECO:0000256" key="3">
    <source>
        <dbReference type="ARBA" id="ARBA00008827"/>
    </source>
</evidence>
<protein>
    <submittedName>
        <fullName evidence="11">Coatomer protein complex, subunit epsilon</fullName>
    </submittedName>
</protein>
<keyword evidence="10" id="KW-0968">Cytoplasmic vesicle</keyword>
<dbReference type="InterPro" id="IPR011990">
    <property type="entry name" value="TPR-like_helical_dom_sf"/>
</dbReference>
<keyword evidence="9" id="KW-0472">Membrane</keyword>
<evidence type="ECO:0000256" key="9">
    <source>
        <dbReference type="ARBA" id="ARBA00023136"/>
    </source>
</evidence>
<keyword evidence="4" id="KW-0813">Transport</keyword>
<reference evidence="11 12" key="1">
    <citation type="journal article" date="2004" name="Nature">
        <title>Genome sequence of the ultrasmall unicellular red alga Cyanidioschyzon merolae 10D.</title>
        <authorList>
            <person name="Matsuzaki M."/>
            <person name="Misumi O."/>
            <person name="Shin-i T."/>
            <person name="Maruyama S."/>
            <person name="Takahara M."/>
            <person name="Miyagishima S."/>
            <person name="Mori T."/>
            <person name="Nishida K."/>
            <person name="Yagisawa F."/>
            <person name="Nishida K."/>
            <person name="Yoshida Y."/>
            <person name="Nishimura Y."/>
            <person name="Nakao S."/>
            <person name="Kobayashi T."/>
            <person name="Momoyama Y."/>
            <person name="Higashiyama T."/>
            <person name="Minoda A."/>
            <person name="Sano M."/>
            <person name="Nomoto H."/>
            <person name="Oishi K."/>
            <person name="Hayashi H."/>
            <person name="Ohta F."/>
            <person name="Nishizaka S."/>
            <person name="Haga S."/>
            <person name="Miura S."/>
            <person name="Morishita T."/>
            <person name="Kabeya Y."/>
            <person name="Terasawa K."/>
            <person name="Suzuki Y."/>
            <person name="Ishii Y."/>
            <person name="Asakawa S."/>
            <person name="Takano H."/>
            <person name="Ohta N."/>
            <person name="Kuroiwa H."/>
            <person name="Tanaka K."/>
            <person name="Shimizu N."/>
            <person name="Sugano S."/>
            <person name="Sato N."/>
            <person name="Nozaki H."/>
            <person name="Ogasawara N."/>
            <person name="Kohara Y."/>
            <person name="Kuroiwa T."/>
        </authorList>
    </citation>
    <scope>NUCLEOTIDE SEQUENCE [LARGE SCALE GENOMIC DNA]</scope>
    <source>
        <strain evidence="11 12">10D</strain>
    </source>
</reference>
<reference evidence="11 12" key="2">
    <citation type="journal article" date="2007" name="BMC Biol.">
        <title>A 100%-complete sequence reveals unusually simple genomic features in the hot-spring red alga Cyanidioschyzon merolae.</title>
        <authorList>
            <person name="Nozaki H."/>
            <person name="Takano H."/>
            <person name="Misumi O."/>
            <person name="Terasawa K."/>
            <person name="Matsuzaki M."/>
            <person name="Maruyama S."/>
            <person name="Nishida K."/>
            <person name="Yagisawa F."/>
            <person name="Yoshida Y."/>
            <person name="Fujiwara T."/>
            <person name="Takio S."/>
            <person name="Tamura K."/>
            <person name="Chung S.J."/>
            <person name="Nakamura S."/>
            <person name="Kuroiwa H."/>
            <person name="Tanaka K."/>
            <person name="Sato N."/>
            <person name="Kuroiwa T."/>
        </authorList>
    </citation>
    <scope>NUCLEOTIDE SEQUENCE [LARGE SCALE GENOMIC DNA]</scope>
    <source>
        <strain evidence="11 12">10D</strain>
    </source>
</reference>
<accession>M1V6N8</accession>
<evidence type="ECO:0000313" key="12">
    <source>
        <dbReference type="Proteomes" id="UP000007014"/>
    </source>
</evidence>
<sequence>MEAAVDWYDFWNYYYLGKYQAANDVCTTLLEPNQWPRSVLLAVIRLRLALRDLEGIRALRNLVNDTWTSSVIHELIETLQKNVPPIDDGERLRSVVFGDGSALDAVDEAGRLLAALALQRAGLYLDALETLPLSRCENDAESRACRICLWLHLNRLDRAQLEQQALEHWFERQLADGDQRAVGTLVQLSRATLAVASNDAEDVAIEAALRSCRDLAERYGPSTKLLNLTYLCLVRLGRTEASESTLQQAMNLDAQDPDTMANTAASAAKTSMMMMAFPEAATATQRPIEYLRKYAPWHPWIRAQDDFERKLRGLAT</sequence>
<organism evidence="11 12">
    <name type="scientific">Cyanidioschyzon merolae (strain NIES-3377 / 10D)</name>
    <name type="common">Unicellular red alga</name>
    <dbReference type="NCBI Taxonomy" id="280699"/>
    <lineage>
        <taxon>Eukaryota</taxon>
        <taxon>Rhodophyta</taxon>
        <taxon>Bangiophyceae</taxon>
        <taxon>Cyanidiales</taxon>
        <taxon>Cyanidiaceae</taxon>
        <taxon>Cyanidioschyzon</taxon>
    </lineage>
</organism>
<dbReference type="RefSeq" id="XP_005535395.1">
    <property type="nucleotide sequence ID" value="XM_005535338.1"/>
</dbReference>
<evidence type="ECO:0000256" key="1">
    <source>
        <dbReference type="ARBA" id="ARBA00004255"/>
    </source>
</evidence>
<evidence type="ECO:0000256" key="2">
    <source>
        <dbReference type="ARBA" id="ARBA00004347"/>
    </source>
</evidence>
<dbReference type="Pfam" id="PF04733">
    <property type="entry name" value="Coatomer_E"/>
    <property type="match status" value="1"/>
</dbReference>
<dbReference type="GO" id="GO:0006891">
    <property type="term" value="P:intra-Golgi vesicle-mediated transport"/>
    <property type="evidence" value="ECO:0007669"/>
    <property type="project" value="TreeGrafter"/>
</dbReference>
<dbReference type="PANTHER" id="PTHR10805:SF0">
    <property type="entry name" value="COATOMER SUBUNIT EPSILON"/>
    <property type="match status" value="1"/>
</dbReference>
<keyword evidence="7" id="KW-0653">Protein transport</keyword>
<dbReference type="Gene3D" id="1.25.40.10">
    <property type="entry name" value="Tetratricopeptide repeat domain"/>
    <property type="match status" value="1"/>
</dbReference>
<dbReference type="STRING" id="280699.M1V6N8"/>
<comment type="similarity">
    <text evidence="3">Belongs to the COPE family.</text>
</comment>
<keyword evidence="12" id="KW-1185">Reference proteome</keyword>
<dbReference type="PANTHER" id="PTHR10805">
    <property type="entry name" value="COATOMER SUBUNIT EPSILON"/>
    <property type="match status" value="1"/>
</dbReference>
<dbReference type="InterPro" id="IPR006822">
    <property type="entry name" value="Coatomer_esu"/>
</dbReference>
<dbReference type="HOGENOM" id="CLU_880970_0_0_1"/>
<keyword evidence="8" id="KW-0333">Golgi apparatus</keyword>
<evidence type="ECO:0000256" key="6">
    <source>
        <dbReference type="ARBA" id="ARBA00022892"/>
    </source>
</evidence>
<evidence type="ECO:0000313" key="11">
    <source>
        <dbReference type="EMBL" id="BAM79109.1"/>
    </source>
</evidence>
<dbReference type="Proteomes" id="UP000007014">
    <property type="component" value="Chromosome 4"/>
</dbReference>
<dbReference type="OrthoDB" id="310217at2759"/>
<dbReference type="eggNOG" id="KOG3081">
    <property type="taxonomic scope" value="Eukaryota"/>
</dbReference>
<dbReference type="GO" id="GO:0005198">
    <property type="term" value="F:structural molecule activity"/>
    <property type="evidence" value="ECO:0007669"/>
    <property type="project" value="InterPro"/>
</dbReference>
<evidence type="ECO:0000256" key="10">
    <source>
        <dbReference type="ARBA" id="ARBA00023329"/>
    </source>
</evidence>